<feature type="domain" description="C2H2-type" evidence="9">
    <location>
        <begin position="324"/>
        <end position="345"/>
    </location>
</feature>
<evidence type="ECO:0000256" key="1">
    <source>
        <dbReference type="ARBA" id="ARBA00004123"/>
    </source>
</evidence>
<evidence type="ECO:0000256" key="6">
    <source>
        <dbReference type="ARBA" id="ARBA00023242"/>
    </source>
</evidence>
<evidence type="ECO:0000313" key="11">
    <source>
        <dbReference type="Proteomes" id="UP001201812"/>
    </source>
</evidence>
<evidence type="ECO:0000259" key="9">
    <source>
        <dbReference type="PROSITE" id="PS50157"/>
    </source>
</evidence>
<feature type="domain" description="C2H2-type" evidence="9">
    <location>
        <begin position="647"/>
        <end position="675"/>
    </location>
</feature>
<feature type="region of interest" description="Disordered" evidence="8">
    <location>
        <begin position="709"/>
        <end position="742"/>
    </location>
</feature>
<dbReference type="AlphaFoldDB" id="A0AAD4MYV7"/>
<dbReference type="GO" id="GO:0008270">
    <property type="term" value="F:zinc ion binding"/>
    <property type="evidence" value="ECO:0007669"/>
    <property type="project" value="UniProtKB-KW"/>
</dbReference>
<reference evidence="10" key="1">
    <citation type="submission" date="2022-01" db="EMBL/GenBank/DDBJ databases">
        <title>Genome Sequence Resource for Two Populations of Ditylenchus destructor, the Migratory Endoparasitic Phytonematode.</title>
        <authorList>
            <person name="Zhang H."/>
            <person name="Lin R."/>
            <person name="Xie B."/>
        </authorList>
    </citation>
    <scope>NUCLEOTIDE SEQUENCE</scope>
    <source>
        <strain evidence="10">BazhouSP</strain>
    </source>
</reference>
<evidence type="ECO:0000313" key="10">
    <source>
        <dbReference type="EMBL" id="KAI1707942.1"/>
    </source>
</evidence>
<comment type="subcellular location">
    <subcellularLocation>
        <location evidence="1">Nucleus</location>
    </subcellularLocation>
</comment>
<protein>
    <submittedName>
        <fullName evidence="10">Zinc finger protein sdc-1</fullName>
    </submittedName>
</protein>
<evidence type="ECO:0000256" key="3">
    <source>
        <dbReference type="ARBA" id="ARBA00022737"/>
    </source>
</evidence>
<dbReference type="InterPro" id="IPR036236">
    <property type="entry name" value="Znf_C2H2_sf"/>
</dbReference>
<evidence type="ECO:0000256" key="8">
    <source>
        <dbReference type="SAM" id="MobiDB-lite"/>
    </source>
</evidence>
<feature type="domain" description="C2H2-type" evidence="9">
    <location>
        <begin position="517"/>
        <end position="540"/>
    </location>
</feature>
<dbReference type="SMART" id="SM00355">
    <property type="entry name" value="ZnF_C2H2"/>
    <property type="match status" value="7"/>
</dbReference>
<evidence type="ECO:0000256" key="7">
    <source>
        <dbReference type="PROSITE-ProRule" id="PRU00042"/>
    </source>
</evidence>
<keyword evidence="11" id="KW-1185">Reference proteome</keyword>
<name>A0AAD4MYV7_9BILA</name>
<keyword evidence="6" id="KW-0539">Nucleus</keyword>
<dbReference type="PANTHER" id="PTHR24394">
    <property type="entry name" value="ZINC FINGER PROTEIN"/>
    <property type="match status" value="1"/>
</dbReference>
<dbReference type="PANTHER" id="PTHR24394:SF44">
    <property type="entry name" value="ZINC FINGER PROTEIN 271-LIKE"/>
    <property type="match status" value="1"/>
</dbReference>
<gene>
    <name evidence="10" type="ORF">DdX_12174</name>
</gene>
<feature type="region of interest" description="Disordered" evidence="8">
    <location>
        <begin position="850"/>
        <end position="874"/>
    </location>
</feature>
<dbReference type="EMBL" id="JAKKPZ010000038">
    <property type="protein sequence ID" value="KAI1707942.1"/>
    <property type="molecule type" value="Genomic_DNA"/>
</dbReference>
<keyword evidence="4 7" id="KW-0863">Zinc-finger</keyword>
<dbReference type="PROSITE" id="PS50157">
    <property type="entry name" value="ZINC_FINGER_C2H2_2"/>
    <property type="match status" value="3"/>
</dbReference>
<evidence type="ECO:0000256" key="4">
    <source>
        <dbReference type="ARBA" id="ARBA00022771"/>
    </source>
</evidence>
<proteinExistence type="predicted"/>
<feature type="compositionally biased region" description="Basic residues" evidence="8">
    <location>
        <begin position="864"/>
        <end position="874"/>
    </location>
</feature>
<dbReference type="Pfam" id="PF00096">
    <property type="entry name" value="zf-C2H2"/>
    <property type="match status" value="1"/>
</dbReference>
<evidence type="ECO:0000256" key="5">
    <source>
        <dbReference type="ARBA" id="ARBA00022833"/>
    </source>
</evidence>
<dbReference type="GO" id="GO:0005634">
    <property type="term" value="C:nucleus"/>
    <property type="evidence" value="ECO:0007669"/>
    <property type="project" value="UniProtKB-SubCell"/>
</dbReference>
<dbReference type="Gene3D" id="3.30.160.60">
    <property type="entry name" value="Classic Zinc Finger"/>
    <property type="match status" value="2"/>
</dbReference>
<dbReference type="GO" id="GO:0000981">
    <property type="term" value="F:DNA-binding transcription factor activity, RNA polymerase II-specific"/>
    <property type="evidence" value="ECO:0007669"/>
    <property type="project" value="TreeGrafter"/>
</dbReference>
<keyword evidence="2" id="KW-0479">Metal-binding</keyword>
<dbReference type="Proteomes" id="UP001201812">
    <property type="component" value="Unassembled WGS sequence"/>
</dbReference>
<keyword evidence="5" id="KW-0862">Zinc</keyword>
<sequence length="874" mass="99770">MEVYRNEARPSKIQRLEGEGINFLEDQPEMTAVAKSSQAVTLENNQATECDDGELEYIEENAYGQIAIGEDGQYYVVMDKDSPEIELDKLNDIKVILNEDGTETLVLEDSSQRELREAALQNLPGYEIPSTNGGHNLANNQEDLEADFNVVEQVVDDDLKLTRGKSRVYGQCRCPECGQSFVNTARLERHLVFGAYLCPLCAKTYKYEYNLFYHWRKTCKDMNDLLDPEERKGMEVNNLRKMVEEIAQKKQEIGPLVLGISNRPLSTARTTAVFDRHDASNSIMGKTAVCKECSVTIVESHMGRHNAVHRSEAPVDGSSVGGLFFCELCGTMFRQHSNLIKHWRTSCAKIQANLPEYIDLAMDDNGLKEMVYELLKKATVTLNKDKLKDHESQISKSNVTQGSTHATDHSQQKLSGADGSRTERRINQEYSTHSLAQHSRGDRNATPDPDLIDVVNQRDEMEERWMDEEDMYMNEDVMGEDDPMLIMNDEGQILRQMPGQSNQNLVDQNRLNMNQSVQCPECYRPFANVSRLERHLAGAHCAYGAHHCILCGDRFKYDYNLIYHYRQNCPYTTVLIAPEMRAQLDQVELKKLVRNLANKEIRLSNGGTIAIPPTHFGGHRQELGDSIVRLPQTLQAPPPRPGLPEGRQCPICSITFYGASVLSRHMRAMHPIEADIWEPSVFGSNDTSETQQHIQTELDIANPEDQELEANTEEGTRFDIEPPPTLQPEQNETEEITEPQRGLHHRYSHVQMNTLGHVINYDEYESDQSRHHYGHRSSWSARDRHVIQDEDDVQERIEVIPSRRVIQTRQRTRSGYKSDEMEQPTYYVHEHHPQAASHTYHVVSANQPTTSASVVSKTPAVLRRSSRYQQHHHY</sequence>
<feature type="region of interest" description="Disordered" evidence="8">
    <location>
        <begin position="388"/>
        <end position="452"/>
    </location>
</feature>
<feature type="compositionally biased region" description="Polar residues" evidence="8">
    <location>
        <begin position="394"/>
        <end position="405"/>
    </location>
</feature>
<dbReference type="PROSITE" id="PS00028">
    <property type="entry name" value="ZINC_FINGER_C2H2_1"/>
    <property type="match status" value="2"/>
</dbReference>
<organism evidence="10 11">
    <name type="scientific">Ditylenchus destructor</name>
    <dbReference type="NCBI Taxonomy" id="166010"/>
    <lineage>
        <taxon>Eukaryota</taxon>
        <taxon>Metazoa</taxon>
        <taxon>Ecdysozoa</taxon>
        <taxon>Nematoda</taxon>
        <taxon>Chromadorea</taxon>
        <taxon>Rhabditida</taxon>
        <taxon>Tylenchina</taxon>
        <taxon>Tylenchomorpha</taxon>
        <taxon>Sphaerularioidea</taxon>
        <taxon>Anguinidae</taxon>
        <taxon>Anguininae</taxon>
        <taxon>Ditylenchus</taxon>
    </lineage>
</organism>
<accession>A0AAD4MYV7</accession>
<dbReference type="InterPro" id="IPR013087">
    <property type="entry name" value="Znf_C2H2_type"/>
</dbReference>
<dbReference type="SUPFAM" id="SSF57667">
    <property type="entry name" value="beta-beta-alpha zinc fingers"/>
    <property type="match status" value="1"/>
</dbReference>
<evidence type="ECO:0000256" key="2">
    <source>
        <dbReference type="ARBA" id="ARBA00022723"/>
    </source>
</evidence>
<comment type="caution">
    <text evidence="10">The sequence shown here is derived from an EMBL/GenBank/DDBJ whole genome shotgun (WGS) entry which is preliminary data.</text>
</comment>
<feature type="compositionally biased region" description="Polar residues" evidence="8">
    <location>
        <begin position="428"/>
        <end position="437"/>
    </location>
</feature>
<keyword evidence="3" id="KW-0677">Repeat</keyword>